<evidence type="ECO:0000256" key="2">
    <source>
        <dbReference type="ARBA" id="ARBA00008017"/>
    </source>
</evidence>
<dbReference type="Gene3D" id="3.30.70.100">
    <property type="match status" value="1"/>
</dbReference>
<dbReference type="Pfam" id="PF21082">
    <property type="entry name" value="MS_channel_3rd"/>
    <property type="match status" value="1"/>
</dbReference>
<dbReference type="SUPFAM" id="SSF82689">
    <property type="entry name" value="Mechanosensitive channel protein MscS (YggB), C-terminal domain"/>
    <property type="match status" value="1"/>
</dbReference>
<evidence type="ECO:0000256" key="4">
    <source>
        <dbReference type="ARBA" id="ARBA00022692"/>
    </source>
</evidence>
<evidence type="ECO:0000313" key="12">
    <source>
        <dbReference type="Proteomes" id="UP000186551"/>
    </source>
</evidence>
<dbReference type="InterPro" id="IPR006685">
    <property type="entry name" value="MscS_channel_2nd"/>
</dbReference>
<dbReference type="Pfam" id="PF21088">
    <property type="entry name" value="MS_channel_1st"/>
    <property type="match status" value="1"/>
</dbReference>
<reference evidence="11 12" key="1">
    <citation type="submission" date="2016-03" db="EMBL/GenBank/DDBJ databases">
        <title>Genome sequence of Pontibacter sp. nov., of the family cytophagaceae, isolated from marine sediment of the Yellow Sea, China.</title>
        <authorList>
            <person name="Zhang G."/>
            <person name="Zhang R."/>
        </authorList>
    </citation>
    <scope>NUCLEOTIDE SEQUENCE [LARGE SCALE GENOMIC DNA]</scope>
    <source>
        <strain evidence="11 12">S10-8</strain>
    </source>
</reference>
<comment type="subcellular location">
    <subcellularLocation>
        <location evidence="1">Cell membrane</location>
        <topology evidence="1">Multi-pass membrane protein</topology>
    </subcellularLocation>
</comment>
<evidence type="ECO:0000256" key="6">
    <source>
        <dbReference type="ARBA" id="ARBA00023136"/>
    </source>
</evidence>
<gene>
    <name evidence="11" type="ORF">A3841_04410</name>
</gene>
<keyword evidence="4 7" id="KW-0812">Transmembrane</keyword>
<dbReference type="InterPro" id="IPR011066">
    <property type="entry name" value="MscS_channel_C_sf"/>
</dbReference>
<feature type="transmembrane region" description="Helical" evidence="7">
    <location>
        <begin position="157"/>
        <end position="177"/>
    </location>
</feature>
<keyword evidence="12" id="KW-1185">Reference proteome</keyword>
<keyword evidence="3" id="KW-1003">Cell membrane</keyword>
<dbReference type="EMBL" id="LVWA01000010">
    <property type="protein sequence ID" value="OKL39190.1"/>
    <property type="molecule type" value="Genomic_DNA"/>
</dbReference>
<dbReference type="GO" id="GO:0008381">
    <property type="term" value="F:mechanosensitive monoatomic ion channel activity"/>
    <property type="evidence" value="ECO:0007669"/>
    <property type="project" value="UniProtKB-ARBA"/>
</dbReference>
<feature type="transmembrane region" description="Helical" evidence="7">
    <location>
        <begin position="127"/>
        <end position="151"/>
    </location>
</feature>
<evidence type="ECO:0000256" key="1">
    <source>
        <dbReference type="ARBA" id="ARBA00004651"/>
    </source>
</evidence>
<dbReference type="AlphaFoldDB" id="A0A1Q5PAA7"/>
<keyword evidence="5 7" id="KW-1133">Transmembrane helix</keyword>
<dbReference type="Proteomes" id="UP000186551">
    <property type="component" value="Unassembled WGS sequence"/>
</dbReference>
<dbReference type="InterPro" id="IPR023408">
    <property type="entry name" value="MscS_beta-dom_sf"/>
</dbReference>
<dbReference type="PANTHER" id="PTHR30566">
    <property type="entry name" value="YNAI-RELATED MECHANOSENSITIVE ION CHANNEL"/>
    <property type="match status" value="1"/>
</dbReference>
<dbReference type="RefSeq" id="WP_073854097.1">
    <property type="nucleotide sequence ID" value="NZ_LVWA01000010.1"/>
</dbReference>
<evidence type="ECO:0000259" key="8">
    <source>
        <dbReference type="Pfam" id="PF00924"/>
    </source>
</evidence>
<dbReference type="STRING" id="1797110.A3841_04410"/>
<dbReference type="OrthoDB" id="9809206at2"/>
<dbReference type="SUPFAM" id="SSF82861">
    <property type="entry name" value="Mechanosensitive channel protein MscS (YggB), transmembrane region"/>
    <property type="match status" value="1"/>
</dbReference>
<evidence type="ECO:0000256" key="3">
    <source>
        <dbReference type="ARBA" id="ARBA00022475"/>
    </source>
</evidence>
<dbReference type="PANTHER" id="PTHR30566:SF25">
    <property type="entry name" value="INNER MEMBRANE PROTEIN"/>
    <property type="match status" value="1"/>
</dbReference>
<comment type="caution">
    <text evidence="11">The sequence shown here is derived from an EMBL/GenBank/DDBJ whole genome shotgun (WGS) entry which is preliminary data.</text>
</comment>
<evidence type="ECO:0000259" key="9">
    <source>
        <dbReference type="Pfam" id="PF21082"/>
    </source>
</evidence>
<organism evidence="11 12">
    <name type="scientific">Pontibacter flavimaris</name>
    <dbReference type="NCBI Taxonomy" id="1797110"/>
    <lineage>
        <taxon>Bacteria</taxon>
        <taxon>Pseudomonadati</taxon>
        <taxon>Bacteroidota</taxon>
        <taxon>Cytophagia</taxon>
        <taxon>Cytophagales</taxon>
        <taxon>Hymenobacteraceae</taxon>
        <taxon>Pontibacter</taxon>
    </lineage>
</organism>
<dbReference type="InterPro" id="IPR010920">
    <property type="entry name" value="LSM_dom_sf"/>
</dbReference>
<feature type="transmembrane region" description="Helical" evidence="7">
    <location>
        <begin position="56"/>
        <end position="78"/>
    </location>
</feature>
<dbReference type="InterPro" id="IPR049278">
    <property type="entry name" value="MS_channel_C"/>
</dbReference>
<feature type="transmembrane region" description="Helical" evidence="7">
    <location>
        <begin position="90"/>
        <end position="115"/>
    </location>
</feature>
<dbReference type="SUPFAM" id="SSF50182">
    <property type="entry name" value="Sm-like ribonucleoproteins"/>
    <property type="match status" value="1"/>
</dbReference>
<name>A0A1Q5PAA7_9BACT</name>
<dbReference type="Gene3D" id="2.30.30.60">
    <property type="match status" value="1"/>
</dbReference>
<evidence type="ECO:0000256" key="7">
    <source>
        <dbReference type="SAM" id="Phobius"/>
    </source>
</evidence>
<feature type="domain" description="Mechanosensitive ion channel MscS" evidence="8">
    <location>
        <begin position="179"/>
        <end position="246"/>
    </location>
</feature>
<dbReference type="InterPro" id="IPR049142">
    <property type="entry name" value="MS_channel_1st"/>
</dbReference>
<proteinExistence type="inferred from homology"/>
<comment type="similarity">
    <text evidence="2">Belongs to the MscS (TC 1.A.23) family.</text>
</comment>
<evidence type="ECO:0000259" key="10">
    <source>
        <dbReference type="Pfam" id="PF21088"/>
    </source>
</evidence>
<dbReference type="InterPro" id="IPR011014">
    <property type="entry name" value="MscS_channel_TM-2"/>
</dbReference>
<feature type="transmembrane region" description="Helical" evidence="7">
    <location>
        <begin position="17"/>
        <end position="35"/>
    </location>
</feature>
<feature type="domain" description="Mechanosensitive ion channel MscS C-terminal" evidence="9">
    <location>
        <begin position="252"/>
        <end position="337"/>
    </location>
</feature>
<keyword evidence="6 7" id="KW-0472">Membrane</keyword>
<sequence>MNDFLNRIYFGNTVEDYLIAFGIILLGSLLITLFRKSVLSRIGRWSENTHTRFDNFVVKSFARFGIPVLHFLVIYVGLSYLAFSAKVERILGIAVTVAITVMIVRFVASTLNLLVQSYVRRRHPDKAYVNEVGAISLIINIIIWTIGLGFLFDNMGYDLTTVIAGLGIGGIAVALAAQNILGDLFNYFVIFLDRPFEVGDSIAVGDKNGTIEHIGVKTTRLRSLTGEQLIISNSDLTSSRIHNYKRQQRRRVEFTLGVAYETSVENLKAIPDLLKRIVSEHELVAFDRAHFASYGDSTLNFVVVYNVLTSDFAKHMDIRQAINLNIFQEFQQRGIEFAYPTQKLYVVKEQTESRQEAQRYS</sequence>
<evidence type="ECO:0000256" key="5">
    <source>
        <dbReference type="ARBA" id="ARBA00022989"/>
    </source>
</evidence>
<dbReference type="GO" id="GO:0005886">
    <property type="term" value="C:plasma membrane"/>
    <property type="evidence" value="ECO:0007669"/>
    <property type="project" value="UniProtKB-SubCell"/>
</dbReference>
<protein>
    <submittedName>
        <fullName evidence="11">Mechanosensitive ion channel protein MscS</fullName>
    </submittedName>
</protein>
<feature type="domain" description="Mechanosensitive ion channel transmembrane helices 2/3" evidence="10">
    <location>
        <begin position="138"/>
        <end position="178"/>
    </location>
</feature>
<evidence type="ECO:0000313" key="11">
    <source>
        <dbReference type="EMBL" id="OKL39190.1"/>
    </source>
</evidence>
<accession>A0A1Q5PAA7</accession>
<dbReference type="Gene3D" id="1.10.287.1260">
    <property type="match status" value="1"/>
</dbReference>
<dbReference type="Pfam" id="PF00924">
    <property type="entry name" value="MS_channel_2nd"/>
    <property type="match status" value="1"/>
</dbReference>